<dbReference type="PRINTS" id="PR00463">
    <property type="entry name" value="EP450I"/>
</dbReference>
<evidence type="ECO:0000256" key="5">
    <source>
        <dbReference type="ARBA" id="ARBA00022617"/>
    </source>
</evidence>
<dbReference type="AlphaFoldDB" id="A0AAE1HT51"/>
<evidence type="ECO:0000313" key="16">
    <source>
        <dbReference type="EMBL" id="KAK3926939.1"/>
    </source>
</evidence>
<evidence type="ECO:0000256" key="8">
    <source>
        <dbReference type="ARBA" id="ARBA00022848"/>
    </source>
</evidence>
<accession>A0AAE1HT51</accession>
<dbReference type="EMBL" id="JAHWGI010001271">
    <property type="protein sequence ID" value="KAK3926939.1"/>
    <property type="molecule type" value="Genomic_DNA"/>
</dbReference>
<sequence>MLCYATMPGVQQNKQVALEHVQRRSEGGASGQVLSEGEPMSCAVRGTLDAGDGVVVRAALWLPAAAAQWLPAAALWLLTAALWLPAAALWLLTAARELLHQLWVTRDIPGPPSYPLIGSFLAVAGPQDELYDKLVALRAELGPTVKLWLGPVLVVIVSRPTDLELVFKDPRLQNKPWIMYASSMEPCLGAGLITMNGDDYRRHRRIISPSFAQNVLHSFAPSFNANAQRLGERLGELADSGEVFDVAPLSRMCTSHTVCETVLSLTADSSRLESDRLAVVQAVYRGVTLMFHRGIRPWYRWDTLFRLSKNYNEYQEMVRVGDSFVSKVLDLKMESKTQEGQGQAAQPDAADPDTGTPAKRNKAFLDHILSSEEGKTLTKDELSGELKHLVAAANSTTSDTLAFFLYCMAIRQDVQDKVLEELDAVFEGDRTREVELDDLPKLKYLERTFKETLRYFAPAPIYARQPDRDVKLPSGATLPKGCVVLVSPHFTHKDPEVFDPDRFLPERAAGRHPHAFIPFSAGTRSCIGQRFVLMFLKTAAATLLRRYHVTVPEGGPRRVRDIKPIFSLTLHVKGGARIR</sequence>
<dbReference type="Pfam" id="PF00067">
    <property type="entry name" value="p450"/>
    <property type="match status" value="1"/>
</dbReference>
<feature type="binding site" description="axial binding residue" evidence="13">
    <location>
        <position position="526"/>
    </location>
    <ligand>
        <name>heme</name>
        <dbReference type="ChEBI" id="CHEBI:30413"/>
    </ligand>
    <ligandPart>
        <name>Fe</name>
        <dbReference type="ChEBI" id="CHEBI:18248"/>
    </ligandPart>
</feature>
<evidence type="ECO:0000256" key="13">
    <source>
        <dbReference type="PIRSR" id="PIRSR602401-1"/>
    </source>
</evidence>
<evidence type="ECO:0000256" key="4">
    <source>
        <dbReference type="ARBA" id="ARBA00010617"/>
    </source>
</evidence>
<keyword evidence="11 14" id="KW-0503">Monooxygenase</keyword>
<reference evidence="16" key="2">
    <citation type="journal article" date="2023" name="BMC Genomics">
        <title>Pest status, molecular evolution, and epigenetic factors derived from the genome assembly of Frankliniella fusca, a thysanopteran phytovirus vector.</title>
        <authorList>
            <person name="Catto M.A."/>
            <person name="Labadie P.E."/>
            <person name="Jacobson A.L."/>
            <person name="Kennedy G.G."/>
            <person name="Srinivasan R."/>
            <person name="Hunt B.G."/>
        </authorList>
    </citation>
    <scope>NUCLEOTIDE SEQUENCE</scope>
    <source>
        <strain evidence="16">PL_HMW_Pooled</strain>
    </source>
</reference>
<evidence type="ECO:0000256" key="15">
    <source>
        <dbReference type="SAM" id="MobiDB-lite"/>
    </source>
</evidence>
<keyword evidence="5 13" id="KW-0349">Heme</keyword>
<feature type="region of interest" description="Disordered" evidence="15">
    <location>
        <begin position="336"/>
        <end position="357"/>
    </location>
</feature>
<feature type="compositionally biased region" description="Low complexity" evidence="15">
    <location>
        <begin position="340"/>
        <end position="357"/>
    </location>
</feature>
<evidence type="ECO:0000313" key="17">
    <source>
        <dbReference type="Proteomes" id="UP001219518"/>
    </source>
</evidence>
<dbReference type="GO" id="GO:0004497">
    <property type="term" value="F:monooxygenase activity"/>
    <property type="evidence" value="ECO:0007669"/>
    <property type="project" value="UniProtKB-KW"/>
</dbReference>
<dbReference type="GO" id="GO:0005789">
    <property type="term" value="C:endoplasmic reticulum membrane"/>
    <property type="evidence" value="ECO:0007669"/>
    <property type="project" value="UniProtKB-SubCell"/>
</dbReference>
<proteinExistence type="inferred from homology"/>
<dbReference type="GO" id="GO:0020037">
    <property type="term" value="F:heme binding"/>
    <property type="evidence" value="ECO:0007669"/>
    <property type="project" value="InterPro"/>
</dbReference>
<name>A0AAE1HT51_9NEOP</name>
<evidence type="ECO:0000256" key="7">
    <source>
        <dbReference type="ARBA" id="ARBA00022824"/>
    </source>
</evidence>
<evidence type="ECO:0000256" key="14">
    <source>
        <dbReference type="RuleBase" id="RU000461"/>
    </source>
</evidence>
<dbReference type="PANTHER" id="PTHR24291:SF189">
    <property type="entry name" value="CYTOCHROME P450 4C3-RELATED"/>
    <property type="match status" value="1"/>
</dbReference>
<keyword evidence="8" id="KW-0492">Microsome</keyword>
<evidence type="ECO:0000256" key="2">
    <source>
        <dbReference type="ARBA" id="ARBA00004174"/>
    </source>
</evidence>
<dbReference type="Proteomes" id="UP001219518">
    <property type="component" value="Unassembled WGS sequence"/>
</dbReference>
<organism evidence="16 17">
    <name type="scientific">Frankliniella fusca</name>
    <dbReference type="NCBI Taxonomy" id="407009"/>
    <lineage>
        <taxon>Eukaryota</taxon>
        <taxon>Metazoa</taxon>
        <taxon>Ecdysozoa</taxon>
        <taxon>Arthropoda</taxon>
        <taxon>Hexapoda</taxon>
        <taxon>Insecta</taxon>
        <taxon>Pterygota</taxon>
        <taxon>Neoptera</taxon>
        <taxon>Paraneoptera</taxon>
        <taxon>Thysanoptera</taxon>
        <taxon>Terebrantia</taxon>
        <taxon>Thripoidea</taxon>
        <taxon>Thripidae</taxon>
        <taxon>Frankliniella</taxon>
    </lineage>
</organism>
<evidence type="ECO:0000256" key="12">
    <source>
        <dbReference type="ARBA" id="ARBA00023136"/>
    </source>
</evidence>
<dbReference type="InterPro" id="IPR001128">
    <property type="entry name" value="Cyt_P450"/>
</dbReference>
<dbReference type="SUPFAM" id="SSF48264">
    <property type="entry name" value="Cytochrome P450"/>
    <property type="match status" value="1"/>
</dbReference>
<dbReference type="GO" id="GO:0005506">
    <property type="term" value="F:iron ion binding"/>
    <property type="evidence" value="ECO:0007669"/>
    <property type="project" value="InterPro"/>
</dbReference>
<protein>
    <submittedName>
        <fullName evidence="16">Cytochrome P450 4C1</fullName>
    </submittedName>
</protein>
<evidence type="ECO:0000256" key="6">
    <source>
        <dbReference type="ARBA" id="ARBA00022723"/>
    </source>
</evidence>
<evidence type="ECO:0000256" key="11">
    <source>
        <dbReference type="ARBA" id="ARBA00023033"/>
    </source>
</evidence>
<comment type="cofactor">
    <cofactor evidence="1 13">
        <name>heme</name>
        <dbReference type="ChEBI" id="CHEBI:30413"/>
    </cofactor>
</comment>
<dbReference type="InterPro" id="IPR036396">
    <property type="entry name" value="Cyt_P450_sf"/>
</dbReference>
<dbReference type="GO" id="GO:0016705">
    <property type="term" value="F:oxidoreductase activity, acting on paired donors, with incorporation or reduction of molecular oxygen"/>
    <property type="evidence" value="ECO:0007669"/>
    <property type="project" value="InterPro"/>
</dbReference>
<gene>
    <name evidence="16" type="ORF">KUF71_015275</name>
</gene>
<comment type="similarity">
    <text evidence="4 14">Belongs to the cytochrome P450 family.</text>
</comment>
<reference evidence="16" key="1">
    <citation type="submission" date="2021-07" db="EMBL/GenBank/DDBJ databases">
        <authorList>
            <person name="Catto M.A."/>
            <person name="Jacobson A."/>
            <person name="Kennedy G."/>
            <person name="Labadie P."/>
            <person name="Hunt B.G."/>
            <person name="Srinivasan R."/>
        </authorList>
    </citation>
    <scope>NUCLEOTIDE SEQUENCE</scope>
    <source>
        <strain evidence="16">PL_HMW_Pooled</strain>
        <tissue evidence="16">Head</tissue>
    </source>
</reference>
<feature type="non-terminal residue" evidence="16">
    <location>
        <position position="579"/>
    </location>
</feature>
<dbReference type="InterPro" id="IPR017972">
    <property type="entry name" value="Cyt_P450_CS"/>
</dbReference>
<dbReference type="PANTHER" id="PTHR24291">
    <property type="entry name" value="CYTOCHROME P450 FAMILY 4"/>
    <property type="match status" value="1"/>
</dbReference>
<keyword evidence="6 13" id="KW-0479">Metal-binding</keyword>
<dbReference type="InterPro" id="IPR050196">
    <property type="entry name" value="Cytochrome_P450_Monoox"/>
</dbReference>
<comment type="subcellular location">
    <subcellularLocation>
        <location evidence="3">Endoplasmic reticulum membrane</location>
        <topology evidence="3">Peripheral membrane protein</topology>
    </subcellularLocation>
    <subcellularLocation>
        <location evidence="2">Microsome membrane</location>
        <topology evidence="2">Peripheral membrane protein</topology>
    </subcellularLocation>
</comment>
<keyword evidence="17" id="KW-1185">Reference proteome</keyword>
<keyword evidence="10 13" id="KW-0408">Iron</keyword>
<keyword evidence="9 14" id="KW-0560">Oxidoreductase</keyword>
<keyword evidence="12" id="KW-0472">Membrane</keyword>
<evidence type="ECO:0000256" key="10">
    <source>
        <dbReference type="ARBA" id="ARBA00023004"/>
    </source>
</evidence>
<dbReference type="Gene3D" id="1.10.630.10">
    <property type="entry name" value="Cytochrome P450"/>
    <property type="match status" value="1"/>
</dbReference>
<evidence type="ECO:0000256" key="3">
    <source>
        <dbReference type="ARBA" id="ARBA00004406"/>
    </source>
</evidence>
<keyword evidence="7" id="KW-0256">Endoplasmic reticulum</keyword>
<dbReference type="PRINTS" id="PR00385">
    <property type="entry name" value="P450"/>
</dbReference>
<evidence type="ECO:0000256" key="1">
    <source>
        <dbReference type="ARBA" id="ARBA00001971"/>
    </source>
</evidence>
<dbReference type="InterPro" id="IPR002401">
    <property type="entry name" value="Cyt_P450_E_grp-I"/>
</dbReference>
<evidence type="ECO:0000256" key="9">
    <source>
        <dbReference type="ARBA" id="ARBA00023002"/>
    </source>
</evidence>
<dbReference type="PROSITE" id="PS00086">
    <property type="entry name" value="CYTOCHROME_P450"/>
    <property type="match status" value="1"/>
</dbReference>
<comment type="caution">
    <text evidence="16">The sequence shown here is derived from an EMBL/GenBank/DDBJ whole genome shotgun (WGS) entry which is preliminary data.</text>
</comment>